<accession>A0A0F7UDF8</accession>
<proteinExistence type="predicted"/>
<gene>
    <name evidence="2" type="ORF">BN1204_029075</name>
</gene>
<feature type="chain" id="PRO_5002523376" evidence="1">
    <location>
        <begin position="29"/>
        <end position="233"/>
    </location>
</feature>
<name>A0A0F7UDF8_NEOCL</name>
<feature type="signal peptide" evidence="1">
    <location>
        <begin position="1"/>
        <end position="28"/>
    </location>
</feature>
<organism evidence="2">
    <name type="scientific">Neospora caninum (strain Liverpool)</name>
    <dbReference type="NCBI Taxonomy" id="572307"/>
    <lineage>
        <taxon>Eukaryota</taxon>
        <taxon>Sar</taxon>
        <taxon>Alveolata</taxon>
        <taxon>Apicomplexa</taxon>
        <taxon>Conoidasida</taxon>
        <taxon>Coccidia</taxon>
        <taxon>Eucoccidiorida</taxon>
        <taxon>Eimeriorina</taxon>
        <taxon>Sarcocystidae</taxon>
        <taxon>Neospora</taxon>
    </lineage>
</organism>
<protein>
    <submittedName>
        <fullName evidence="2">Uncharacterized protein</fullName>
    </submittedName>
</protein>
<reference evidence="2" key="1">
    <citation type="journal article" date="2015" name="PLoS ONE">
        <title>Comprehensive Evaluation of Toxoplasma gondii VEG and Neospora caninum LIV Genomes with Tachyzoite Stage Transcriptome and Proteome Defines Novel Transcript Features.</title>
        <authorList>
            <person name="Ramaprasad A."/>
            <person name="Mourier T."/>
            <person name="Naeem R."/>
            <person name="Malas T.B."/>
            <person name="Moussa E."/>
            <person name="Panigrahi A."/>
            <person name="Vermont S.J."/>
            <person name="Otto T.D."/>
            <person name="Wastling J."/>
            <person name="Pain A."/>
        </authorList>
    </citation>
    <scope>NUCLEOTIDE SEQUENCE</scope>
    <source>
        <strain evidence="2">Liverpool</strain>
    </source>
</reference>
<dbReference type="EMBL" id="LN714482">
    <property type="protein sequence ID" value="CEL67106.1"/>
    <property type="molecule type" value="Genomic_DNA"/>
</dbReference>
<keyword evidence="1" id="KW-0732">Signal</keyword>
<sequence>MRCSYLFPTYISLLSSLILVHVLCVSQAVCFLQPRGDRVRQWYQEATTSAYTYRLPRQIPSASNVLHSTGSSLGGNCSDSKSAVLVQRPLALDSVFAGKYAVWWTIRDFRRKWAWRQRHDRAPPLRTSRFPFAGMNSVQMQFWPSGNQSAKPGFVSFAISVPECWRDFHYPINMYVGGHTRGPVCLHTSEYFKVANSFCRLQDLQLDNDQVTVGFEVDTLQGIDRGRNEGTIS</sequence>
<dbReference type="AlphaFoldDB" id="A0A0F7UDF8"/>
<evidence type="ECO:0000256" key="1">
    <source>
        <dbReference type="SAM" id="SignalP"/>
    </source>
</evidence>
<dbReference type="SUPFAM" id="SSF49599">
    <property type="entry name" value="TRAF domain-like"/>
    <property type="match status" value="1"/>
</dbReference>
<evidence type="ECO:0000313" key="2">
    <source>
        <dbReference type="EMBL" id="CEL67106.1"/>
    </source>
</evidence>